<name>A0A842I0I1_9SPHN</name>
<accession>A0A842I0I1</accession>
<dbReference type="EMBL" id="JACJVJ010000002">
    <property type="protein sequence ID" value="MBC2778191.1"/>
    <property type="molecule type" value="Genomic_DNA"/>
</dbReference>
<keyword evidence="3" id="KW-1185">Reference proteome</keyword>
<protein>
    <submittedName>
        <fullName evidence="2">DUF1178 family protein</fullName>
    </submittedName>
</protein>
<reference evidence="2 3" key="1">
    <citation type="submission" date="2020-08" db="EMBL/GenBank/DDBJ databases">
        <title>Draft genome sequence of Parasphingopyxis sp. GrpM-11.</title>
        <authorList>
            <person name="Oh J."/>
            <person name="Roh D.-H."/>
        </authorList>
    </citation>
    <scope>NUCLEOTIDE SEQUENCE [LARGE SCALE GENOMIC DNA]</scope>
    <source>
        <strain evidence="2 3">GrpM-11</strain>
    </source>
</reference>
<evidence type="ECO:0000313" key="2">
    <source>
        <dbReference type="EMBL" id="MBC2778191.1"/>
    </source>
</evidence>
<feature type="region of interest" description="Disordered" evidence="1">
    <location>
        <begin position="137"/>
        <end position="160"/>
    </location>
</feature>
<gene>
    <name evidence="2" type="ORF">H6P80_11245</name>
</gene>
<dbReference type="AlphaFoldDB" id="A0A842I0I1"/>
<proteinExistence type="predicted"/>
<dbReference type="RefSeq" id="WP_185801466.1">
    <property type="nucleotide sequence ID" value="NZ_JACJVJ010000002.1"/>
</dbReference>
<evidence type="ECO:0000256" key="1">
    <source>
        <dbReference type="SAM" id="MobiDB-lite"/>
    </source>
</evidence>
<organism evidence="2 3">
    <name type="scientific">Parasphingopyxis marina</name>
    <dbReference type="NCBI Taxonomy" id="2761622"/>
    <lineage>
        <taxon>Bacteria</taxon>
        <taxon>Pseudomonadati</taxon>
        <taxon>Pseudomonadota</taxon>
        <taxon>Alphaproteobacteria</taxon>
        <taxon>Sphingomonadales</taxon>
        <taxon>Sphingomonadaceae</taxon>
        <taxon>Parasphingopyxis</taxon>
    </lineage>
</organism>
<sequence>MIVFDLQCAPAGHVFEAWFGSSSDFEEQKQRGLVACPVCGAENVSKAVMAPAVGAKGNKGGRETGKSVPMAHASEGGGQPDPAAMKAMLAKLAEAQAKALEKSDYVGKDFSNEARAMHDGAIDERPIHGETTLEDAKSLIEDGVPVSPLPLPVRPPKTDN</sequence>
<dbReference type="InterPro" id="IPR009562">
    <property type="entry name" value="DUF1178"/>
</dbReference>
<feature type="compositionally biased region" description="Pro residues" evidence="1">
    <location>
        <begin position="147"/>
        <end position="160"/>
    </location>
</feature>
<dbReference type="Proteomes" id="UP000564378">
    <property type="component" value="Unassembled WGS sequence"/>
</dbReference>
<dbReference type="Pfam" id="PF06676">
    <property type="entry name" value="DUF1178"/>
    <property type="match status" value="1"/>
</dbReference>
<evidence type="ECO:0000313" key="3">
    <source>
        <dbReference type="Proteomes" id="UP000564378"/>
    </source>
</evidence>
<comment type="caution">
    <text evidence="2">The sequence shown here is derived from an EMBL/GenBank/DDBJ whole genome shotgun (WGS) entry which is preliminary data.</text>
</comment>
<dbReference type="PIRSF" id="PIRSF032131">
    <property type="entry name" value="UCP032131"/>
    <property type="match status" value="1"/>
</dbReference>
<feature type="region of interest" description="Disordered" evidence="1">
    <location>
        <begin position="54"/>
        <end position="82"/>
    </location>
</feature>